<dbReference type="AlphaFoldDB" id="A0A6S7LTX6"/>
<accession>A0A6S7LTX6</accession>
<dbReference type="PANTHER" id="PTHR17005">
    <property type="entry name" value="MALE-ENHANCED ANTIGEN-1"/>
    <property type="match status" value="1"/>
</dbReference>
<evidence type="ECO:0000313" key="9">
    <source>
        <dbReference type="Proteomes" id="UP001152795"/>
    </source>
</evidence>
<evidence type="ECO:0000256" key="5">
    <source>
        <dbReference type="ARBA" id="ARBA00022782"/>
    </source>
</evidence>
<name>A0A6S7LTX6_PARCT</name>
<keyword evidence="3" id="KW-0217">Developmental protein</keyword>
<reference evidence="8" key="1">
    <citation type="submission" date="2020-04" db="EMBL/GenBank/DDBJ databases">
        <authorList>
            <person name="Alioto T."/>
            <person name="Alioto T."/>
            <person name="Gomez Garrido J."/>
        </authorList>
    </citation>
    <scope>NUCLEOTIDE SEQUENCE</scope>
    <source>
        <strain evidence="8">A484AB</strain>
    </source>
</reference>
<dbReference type="Pfam" id="PF06910">
    <property type="entry name" value="MEA1"/>
    <property type="match status" value="1"/>
</dbReference>
<proteinExistence type="predicted"/>
<comment type="function">
    <text evidence="1">May play an important role in spermatogenesis and/or testis development.</text>
</comment>
<evidence type="ECO:0000256" key="6">
    <source>
        <dbReference type="ARBA" id="ARBA00022871"/>
    </source>
</evidence>
<keyword evidence="6" id="KW-0744">Spermatogenesis</keyword>
<dbReference type="Proteomes" id="UP001152795">
    <property type="component" value="Unassembled WGS sequence"/>
</dbReference>
<feature type="compositionally biased region" description="Acidic residues" evidence="7">
    <location>
        <begin position="73"/>
        <end position="85"/>
    </location>
</feature>
<dbReference type="EMBL" id="CACRXK020031949">
    <property type="protein sequence ID" value="CAB4043279.1"/>
    <property type="molecule type" value="Genomic_DNA"/>
</dbReference>
<feature type="region of interest" description="Disordered" evidence="7">
    <location>
        <begin position="174"/>
        <end position="201"/>
    </location>
</feature>
<feature type="compositionally biased region" description="Low complexity" evidence="7">
    <location>
        <begin position="117"/>
        <end position="129"/>
    </location>
</feature>
<feature type="region of interest" description="Disordered" evidence="7">
    <location>
        <begin position="1"/>
        <end position="59"/>
    </location>
</feature>
<dbReference type="GO" id="GO:0030154">
    <property type="term" value="P:cell differentiation"/>
    <property type="evidence" value="ECO:0007669"/>
    <property type="project" value="UniProtKB-KW"/>
</dbReference>
<evidence type="ECO:0000256" key="7">
    <source>
        <dbReference type="SAM" id="MobiDB-lite"/>
    </source>
</evidence>
<feature type="region of interest" description="Disordered" evidence="7">
    <location>
        <begin position="73"/>
        <end position="130"/>
    </location>
</feature>
<gene>
    <name evidence="8" type="ORF">PACLA_8A067182</name>
</gene>
<keyword evidence="9" id="KW-1185">Reference proteome</keyword>
<dbReference type="GO" id="GO:0007283">
    <property type="term" value="P:spermatogenesis"/>
    <property type="evidence" value="ECO:0007669"/>
    <property type="project" value="UniProtKB-KW"/>
</dbReference>
<protein>
    <recommendedName>
        <fullName evidence="2">Male-enhanced antigen 1</fullName>
    </recommendedName>
</protein>
<dbReference type="InterPro" id="IPR009685">
    <property type="entry name" value="MEA1"/>
</dbReference>
<feature type="compositionally biased region" description="Polar residues" evidence="7">
    <location>
        <begin position="184"/>
        <end position="201"/>
    </location>
</feature>
<evidence type="ECO:0000256" key="1">
    <source>
        <dbReference type="ARBA" id="ARBA00002540"/>
    </source>
</evidence>
<keyword evidence="5" id="KW-0221">Differentiation</keyword>
<sequence>MSHCPSLESKLAMSPCSKGSDIPKNGQDEGMENSQNFEQVENGFDVVLSSDSGSDEEIDSLAAQGYISLAQNEDDVVNNDIEQAEQEASTESTDDSDEKPTVNPQDCEEHETVAEVSTSSAFSSTQNSQMGEVLSFSDEINLIKSVMRNIQLPSSAIPEWAKKIPEDKWKQPLVSALEQRTDRNNANVDTKSNTQSPSKTM</sequence>
<organism evidence="8 9">
    <name type="scientific">Paramuricea clavata</name>
    <name type="common">Red gorgonian</name>
    <name type="synonym">Violescent sea-whip</name>
    <dbReference type="NCBI Taxonomy" id="317549"/>
    <lineage>
        <taxon>Eukaryota</taxon>
        <taxon>Metazoa</taxon>
        <taxon>Cnidaria</taxon>
        <taxon>Anthozoa</taxon>
        <taxon>Octocorallia</taxon>
        <taxon>Malacalcyonacea</taxon>
        <taxon>Plexauridae</taxon>
        <taxon>Paramuricea</taxon>
    </lineage>
</organism>
<evidence type="ECO:0000256" key="4">
    <source>
        <dbReference type="ARBA" id="ARBA00022553"/>
    </source>
</evidence>
<comment type="caution">
    <text evidence="8">The sequence shown here is derived from an EMBL/GenBank/DDBJ whole genome shotgun (WGS) entry which is preliminary data.</text>
</comment>
<dbReference type="OrthoDB" id="5593200at2759"/>
<evidence type="ECO:0000256" key="3">
    <source>
        <dbReference type="ARBA" id="ARBA00022473"/>
    </source>
</evidence>
<evidence type="ECO:0000313" key="8">
    <source>
        <dbReference type="EMBL" id="CAB4043279.1"/>
    </source>
</evidence>
<evidence type="ECO:0000256" key="2">
    <source>
        <dbReference type="ARBA" id="ARBA00022245"/>
    </source>
</evidence>
<keyword evidence="4" id="KW-0597">Phosphoprotein</keyword>